<dbReference type="PANTHER" id="PTHR19865:SF0">
    <property type="entry name" value="U3 SMALL NUCLEOLAR RNA-INTERACTING PROTEIN 2"/>
    <property type="match status" value="1"/>
</dbReference>
<name>A0A9P0FM39_BRAAE</name>
<protein>
    <recommendedName>
        <fullName evidence="9">U3 small nucleolar RNA-interacting protein 2</fullName>
    </recommendedName>
</protein>
<keyword evidence="4" id="KW-0539">Nucleus</keyword>
<keyword evidence="2 5" id="KW-0853">WD repeat</keyword>
<feature type="region of interest" description="Disordered" evidence="6">
    <location>
        <begin position="1"/>
        <end position="65"/>
    </location>
</feature>
<feature type="repeat" description="WD" evidence="5">
    <location>
        <begin position="227"/>
        <end position="268"/>
    </location>
</feature>
<dbReference type="InterPro" id="IPR015943">
    <property type="entry name" value="WD40/YVTN_repeat-like_dom_sf"/>
</dbReference>
<gene>
    <name evidence="7" type="ORF">MELIAE_LOCUS9612</name>
</gene>
<dbReference type="InterPro" id="IPR001680">
    <property type="entry name" value="WD40_rpt"/>
</dbReference>
<evidence type="ECO:0000256" key="2">
    <source>
        <dbReference type="ARBA" id="ARBA00022574"/>
    </source>
</evidence>
<evidence type="ECO:0000313" key="7">
    <source>
        <dbReference type="EMBL" id="CAH0559535.1"/>
    </source>
</evidence>
<dbReference type="PANTHER" id="PTHR19865">
    <property type="entry name" value="U3 SMALL NUCLEOLAR RNA INTERACTING PROTEIN 2"/>
    <property type="match status" value="1"/>
</dbReference>
<dbReference type="PROSITE" id="PS50294">
    <property type="entry name" value="WD_REPEATS_REGION"/>
    <property type="match status" value="1"/>
</dbReference>
<keyword evidence="8" id="KW-1185">Reference proteome</keyword>
<evidence type="ECO:0008006" key="9">
    <source>
        <dbReference type="Google" id="ProtNLM"/>
    </source>
</evidence>
<dbReference type="InterPro" id="IPR036322">
    <property type="entry name" value="WD40_repeat_dom_sf"/>
</dbReference>
<dbReference type="SUPFAM" id="SSF50978">
    <property type="entry name" value="WD40 repeat-like"/>
    <property type="match status" value="1"/>
</dbReference>
<feature type="compositionally biased region" description="Acidic residues" evidence="6">
    <location>
        <begin position="38"/>
        <end position="48"/>
    </location>
</feature>
<dbReference type="SMART" id="SM00320">
    <property type="entry name" value="WD40"/>
    <property type="match status" value="7"/>
</dbReference>
<organism evidence="7 8">
    <name type="scientific">Brassicogethes aeneus</name>
    <name type="common">Rape pollen beetle</name>
    <name type="synonym">Meligethes aeneus</name>
    <dbReference type="NCBI Taxonomy" id="1431903"/>
    <lineage>
        <taxon>Eukaryota</taxon>
        <taxon>Metazoa</taxon>
        <taxon>Ecdysozoa</taxon>
        <taxon>Arthropoda</taxon>
        <taxon>Hexapoda</taxon>
        <taxon>Insecta</taxon>
        <taxon>Pterygota</taxon>
        <taxon>Neoptera</taxon>
        <taxon>Endopterygota</taxon>
        <taxon>Coleoptera</taxon>
        <taxon>Polyphaga</taxon>
        <taxon>Cucujiformia</taxon>
        <taxon>Nitidulidae</taxon>
        <taxon>Meligethinae</taxon>
        <taxon>Brassicogethes</taxon>
    </lineage>
</organism>
<evidence type="ECO:0000256" key="3">
    <source>
        <dbReference type="ARBA" id="ARBA00022737"/>
    </source>
</evidence>
<dbReference type="AlphaFoldDB" id="A0A9P0FM39"/>
<evidence type="ECO:0000256" key="1">
    <source>
        <dbReference type="ARBA" id="ARBA00004123"/>
    </source>
</evidence>
<dbReference type="InterPro" id="IPR039241">
    <property type="entry name" value="Rrp9-like"/>
</dbReference>
<dbReference type="GO" id="GO:0034511">
    <property type="term" value="F:U3 snoRNA binding"/>
    <property type="evidence" value="ECO:0007669"/>
    <property type="project" value="InterPro"/>
</dbReference>
<sequence>MSFFIKGKQSNGIKRAKFSNDKNKKKKFTNKRAKDEEITSSEEEEIEKEEIPDHTSSEDENETAQEKKLRLAKVYLEEIEREEKLRLESKEIDNDVISRRLKEDYLKDAGKLRLTVADTYKGADSENIKFLKCREQRDCITCVCLSAKDEFLYAGSKDGNLVKYSLVEHKKVGILPFTRKKNDKPTGNSTKVNAIAISSDSKYLVTSDESNSIHIWCPDTLTHIKSLLGHKKPVISLIFKKDSHQLYSGSKDRTIKVWSLDEMAYVETLFGHQDSITSLDALYRDRLVSSGGRDLRIWKITEETQLIFNGHNGNIDNVKLINEENFITGGDDGQICIWSLMRKKPLAILNQSHGLDSTNNQPNWVTAITSFLNTDLVATGSNNGFVNVYKLENNFKNVKLLFTIPMLGFVNTLNFTSDGTKLIVGVSKEYKLGRWNTEKTAKNGIYVVPLVKS</sequence>
<proteinExistence type="predicted"/>
<dbReference type="FunFam" id="2.130.10.10:FF:000509">
    <property type="entry name" value="U3 small nucleolar RNA-interacting protein"/>
    <property type="match status" value="1"/>
</dbReference>
<dbReference type="Pfam" id="PF00400">
    <property type="entry name" value="WD40"/>
    <property type="match status" value="5"/>
</dbReference>
<dbReference type="Proteomes" id="UP001154078">
    <property type="component" value="Chromosome 6"/>
</dbReference>
<feature type="repeat" description="WD" evidence="5">
    <location>
        <begin position="308"/>
        <end position="348"/>
    </location>
</feature>
<evidence type="ECO:0000256" key="4">
    <source>
        <dbReference type="ARBA" id="ARBA00023242"/>
    </source>
</evidence>
<accession>A0A9P0FM39</accession>
<evidence type="ECO:0000256" key="5">
    <source>
        <dbReference type="PROSITE-ProRule" id="PRU00221"/>
    </source>
</evidence>
<dbReference type="OrthoDB" id="189968at2759"/>
<dbReference type="EMBL" id="OV121137">
    <property type="protein sequence ID" value="CAH0559535.1"/>
    <property type="molecule type" value="Genomic_DNA"/>
</dbReference>
<comment type="subcellular location">
    <subcellularLocation>
        <location evidence="1">Nucleus</location>
    </subcellularLocation>
</comment>
<dbReference type="GO" id="GO:0032040">
    <property type="term" value="C:small-subunit processome"/>
    <property type="evidence" value="ECO:0007669"/>
    <property type="project" value="TreeGrafter"/>
</dbReference>
<evidence type="ECO:0000313" key="8">
    <source>
        <dbReference type="Proteomes" id="UP001154078"/>
    </source>
</evidence>
<dbReference type="Gene3D" id="2.130.10.10">
    <property type="entry name" value="YVTN repeat-like/Quinoprotein amine dehydrogenase"/>
    <property type="match status" value="1"/>
</dbReference>
<dbReference type="PROSITE" id="PS50082">
    <property type="entry name" value="WD_REPEATS_2"/>
    <property type="match status" value="3"/>
</dbReference>
<feature type="repeat" description="WD" evidence="5">
    <location>
        <begin position="185"/>
        <end position="216"/>
    </location>
</feature>
<evidence type="ECO:0000256" key="6">
    <source>
        <dbReference type="SAM" id="MobiDB-lite"/>
    </source>
</evidence>
<keyword evidence="3" id="KW-0677">Repeat</keyword>
<reference evidence="7" key="1">
    <citation type="submission" date="2021-12" db="EMBL/GenBank/DDBJ databases">
        <authorList>
            <person name="King R."/>
        </authorList>
    </citation>
    <scope>NUCLEOTIDE SEQUENCE</scope>
</reference>